<reference evidence="2" key="1">
    <citation type="journal article" date="2020" name="Stud. Mycol.">
        <title>101 Dothideomycetes genomes: a test case for predicting lifestyles and emergence of pathogens.</title>
        <authorList>
            <person name="Haridas S."/>
            <person name="Albert R."/>
            <person name="Binder M."/>
            <person name="Bloem J."/>
            <person name="Labutti K."/>
            <person name="Salamov A."/>
            <person name="Andreopoulos B."/>
            <person name="Baker S."/>
            <person name="Barry K."/>
            <person name="Bills G."/>
            <person name="Bluhm B."/>
            <person name="Cannon C."/>
            <person name="Castanera R."/>
            <person name="Culley D."/>
            <person name="Daum C."/>
            <person name="Ezra D."/>
            <person name="Gonzalez J."/>
            <person name="Henrissat B."/>
            <person name="Kuo A."/>
            <person name="Liang C."/>
            <person name="Lipzen A."/>
            <person name="Lutzoni F."/>
            <person name="Magnuson J."/>
            <person name="Mondo S."/>
            <person name="Nolan M."/>
            <person name="Ohm R."/>
            <person name="Pangilinan J."/>
            <person name="Park H.-J."/>
            <person name="Ramirez L."/>
            <person name="Alfaro M."/>
            <person name="Sun H."/>
            <person name="Tritt A."/>
            <person name="Yoshinaga Y."/>
            <person name="Zwiers L.-H."/>
            <person name="Turgeon B."/>
            <person name="Goodwin S."/>
            <person name="Spatafora J."/>
            <person name="Crous P."/>
            <person name="Grigoriev I."/>
        </authorList>
    </citation>
    <scope>NUCLEOTIDE SEQUENCE</scope>
    <source>
        <strain evidence="2">CBS 207.26</strain>
    </source>
</reference>
<dbReference type="SUPFAM" id="SSF50939">
    <property type="entry name" value="Sialidases"/>
    <property type="match status" value="1"/>
</dbReference>
<dbReference type="PANTHER" id="PTHR38792">
    <property type="entry name" value="BNR/ASP-BOX REPEAT DOMAIN PROTEIN (AFU_ORTHOLOGUE AFUA_7G06430)-RELATED"/>
    <property type="match status" value="1"/>
</dbReference>
<protein>
    <submittedName>
        <fullName evidence="2">Glycoside hydrolase family 93 protein</fullName>
    </submittedName>
</protein>
<dbReference type="Proteomes" id="UP000800200">
    <property type="component" value="Unassembled WGS sequence"/>
</dbReference>
<gene>
    <name evidence="2" type="ORF">K469DRAFT_281255</name>
</gene>
<keyword evidence="3" id="KW-1185">Reference proteome</keyword>
<accession>A0A6A6EQI4</accession>
<dbReference type="OrthoDB" id="2130735at2759"/>
<feature type="chain" id="PRO_5025633244" evidence="1">
    <location>
        <begin position="17"/>
        <end position="341"/>
    </location>
</feature>
<keyword evidence="2" id="KW-0378">Hydrolase</keyword>
<feature type="signal peptide" evidence="1">
    <location>
        <begin position="1"/>
        <end position="16"/>
    </location>
</feature>
<evidence type="ECO:0000313" key="2">
    <source>
        <dbReference type="EMBL" id="KAF2192968.1"/>
    </source>
</evidence>
<sequence length="341" mass="38269">MFAFALLSGLLASAAAKSGPIDTFANVTVYQPEDEDNRVTYARTETLPDGNVIATWNDYNQINNIQIYRSQDNGFSWYPFGNATSDQEGRKLLQPHLLYLNQSFGEEWEMGTVVLAVNAMDRTSTNIEIYASGDLGETFEHVSTVATGGAPNQTNGAMPIWEPFLMLRDNKLICYYSDQRDGQHAQKLSHQTTRDGLDNWGSAVDDVVDRNYTARPGMPTVAKLPNNKWILAYEYATLNETGQYHYPIYYRISNDPENFGTERSRRLVDTVAQPYGGPYVTWTPIGGVNGTIIVSDSSTNSVYINQELGEGIWKEVRTTAARAYSRELKIRKYSLEMRGEG</sequence>
<dbReference type="PANTHER" id="PTHR38792:SF3">
    <property type="entry name" value="BNR_ASP-BOX REPEAT DOMAIN PROTEIN (AFU_ORTHOLOGUE AFUA_7G06430)-RELATED"/>
    <property type="match status" value="1"/>
</dbReference>
<name>A0A6A6EQI4_9PEZI</name>
<evidence type="ECO:0000313" key="3">
    <source>
        <dbReference type="Proteomes" id="UP000800200"/>
    </source>
</evidence>
<keyword evidence="1" id="KW-0732">Signal</keyword>
<proteinExistence type="predicted"/>
<dbReference type="AlphaFoldDB" id="A0A6A6EQI4"/>
<evidence type="ECO:0000256" key="1">
    <source>
        <dbReference type="SAM" id="SignalP"/>
    </source>
</evidence>
<dbReference type="InterPro" id="IPR036278">
    <property type="entry name" value="Sialidase_sf"/>
</dbReference>
<dbReference type="EMBL" id="ML994614">
    <property type="protein sequence ID" value="KAF2192968.1"/>
    <property type="molecule type" value="Genomic_DNA"/>
</dbReference>
<dbReference type="GO" id="GO:0016787">
    <property type="term" value="F:hydrolase activity"/>
    <property type="evidence" value="ECO:0007669"/>
    <property type="project" value="UniProtKB-KW"/>
</dbReference>
<organism evidence="2 3">
    <name type="scientific">Zopfia rhizophila CBS 207.26</name>
    <dbReference type="NCBI Taxonomy" id="1314779"/>
    <lineage>
        <taxon>Eukaryota</taxon>
        <taxon>Fungi</taxon>
        <taxon>Dikarya</taxon>
        <taxon>Ascomycota</taxon>
        <taxon>Pezizomycotina</taxon>
        <taxon>Dothideomycetes</taxon>
        <taxon>Dothideomycetes incertae sedis</taxon>
        <taxon>Zopfiaceae</taxon>
        <taxon>Zopfia</taxon>
    </lineage>
</organism>
<dbReference type="Gene3D" id="2.120.10.10">
    <property type="match status" value="1"/>
</dbReference>